<sequence>MSSRTEYAPQPAKRTDETEAALKDLKDSEFSDALSANGTTYRVGVKVLAPAESDGVNTNTQVESKTQSSDPSIALMAHGADNWIAVDWPVEGIRVSAPQDFCNQTNVRFYILVYDSHQWIYSYELRVATNKPGTYMFKDVEGDIYILSVTGVTYVLGENAVNVFNYNSKKPEIKAACYRPF</sequence>
<evidence type="ECO:0000313" key="3">
    <source>
        <dbReference type="Proteomes" id="UP000307440"/>
    </source>
</evidence>
<protein>
    <submittedName>
        <fullName evidence="2">Uncharacterized protein</fullName>
    </submittedName>
</protein>
<dbReference type="Proteomes" id="UP000307440">
    <property type="component" value="Unassembled WGS sequence"/>
</dbReference>
<reference evidence="2 3" key="1">
    <citation type="journal article" date="2019" name="Nat. Ecol. Evol.">
        <title>Megaphylogeny resolves global patterns of mushroom evolution.</title>
        <authorList>
            <person name="Varga T."/>
            <person name="Krizsan K."/>
            <person name="Foldi C."/>
            <person name="Dima B."/>
            <person name="Sanchez-Garcia M."/>
            <person name="Sanchez-Ramirez S."/>
            <person name="Szollosi G.J."/>
            <person name="Szarkandi J.G."/>
            <person name="Papp V."/>
            <person name="Albert L."/>
            <person name="Andreopoulos W."/>
            <person name="Angelini C."/>
            <person name="Antonin V."/>
            <person name="Barry K.W."/>
            <person name="Bougher N.L."/>
            <person name="Buchanan P."/>
            <person name="Buyck B."/>
            <person name="Bense V."/>
            <person name="Catcheside P."/>
            <person name="Chovatia M."/>
            <person name="Cooper J."/>
            <person name="Damon W."/>
            <person name="Desjardin D."/>
            <person name="Finy P."/>
            <person name="Geml J."/>
            <person name="Haridas S."/>
            <person name="Hughes K."/>
            <person name="Justo A."/>
            <person name="Karasinski D."/>
            <person name="Kautmanova I."/>
            <person name="Kiss B."/>
            <person name="Kocsube S."/>
            <person name="Kotiranta H."/>
            <person name="LaButti K.M."/>
            <person name="Lechner B.E."/>
            <person name="Liimatainen K."/>
            <person name="Lipzen A."/>
            <person name="Lukacs Z."/>
            <person name="Mihaltcheva S."/>
            <person name="Morgado L.N."/>
            <person name="Niskanen T."/>
            <person name="Noordeloos M.E."/>
            <person name="Ohm R.A."/>
            <person name="Ortiz-Santana B."/>
            <person name="Ovrebo C."/>
            <person name="Racz N."/>
            <person name="Riley R."/>
            <person name="Savchenko A."/>
            <person name="Shiryaev A."/>
            <person name="Soop K."/>
            <person name="Spirin V."/>
            <person name="Szebenyi C."/>
            <person name="Tomsovsky M."/>
            <person name="Tulloss R.E."/>
            <person name="Uehling J."/>
            <person name="Grigoriev I.V."/>
            <person name="Vagvolgyi C."/>
            <person name="Papp T."/>
            <person name="Martin F.M."/>
            <person name="Miettinen O."/>
            <person name="Hibbett D.S."/>
            <person name="Nagy L.G."/>
        </authorList>
    </citation>
    <scope>NUCLEOTIDE SEQUENCE [LARGE SCALE GENOMIC DNA]</scope>
    <source>
        <strain evidence="2 3">CBS 121175</strain>
    </source>
</reference>
<accession>A0A5C3KNV9</accession>
<evidence type="ECO:0000256" key="1">
    <source>
        <dbReference type="SAM" id="MobiDB-lite"/>
    </source>
</evidence>
<organism evidence="2 3">
    <name type="scientific">Coprinopsis marcescibilis</name>
    <name type="common">Agaric fungus</name>
    <name type="synonym">Psathyrella marcescibilis</name>
    <dbReference type="NCBI Taxonomy" id="230819"/>
    <lineage>
        <taxon>Eukaryota</taxon>
        <taxon>Fungi</taxon>
        <taxon>Dikarya</taxon>
        <taxon>Basidiomycota</taxon>
        <taxon>Agaricomycotina</taxon>
        <taxon>Agaricomycetes</taxon>
        <taxon>Agaricomycetidae</taxon>
        <taxon>Agaricales</taxon>
        <taxon>Agaricineae</taxon>
        <taxon>Psathyrellaceae</taxon>
        <taxon>Coprinopsis</taxon>
    </lineage>
</organism>
<gene>
    <name evidence="2" type="ORF">FA15DRAFT_716431</name>
</gene>
<dbReference type="EMBL" id="ML210264">
    <property type="protein sequence ID" value="TFK21573.1"/>
    <property type="molecule type" value="Genomic_DNA"/>
</dbReference>
<feature type="region of interest" description="Disordered" evidence="1">
    <location>
        <begin position="1"/>
        <end position="20"/>
    </location>
</feature>
<name>A0A5C3KNV9_COPMA</name>
<proteinExistence type="predicted"/>
<dbReference type="AlphaFoldDB" id="A0A5C3KNV9"/>
<keyword evidence="3" id="KW-1185">Reference proteome</keyword>
<evidence type="ECO:0000313" key="2">
    <source>
        <dbReference type="EMBL" id="TFK21573.1"/>
    </source>
</evidence>